<evidence type="ECO:0000313" key="5">
    <source>
        <dbReference type="Proteomes" id="UP001055303"/>
    </source>
</evidence>
<dbReference type="EMBL" id="BPQI01000009">
    <property type="protein sequence ID" value="GJD54582.1"/>
    <property type="molecule type" value="Genomic_DNA"/>
</dbReference>
<sequence length="60" mass="6372">MAALPDFIAAEYLADGRLLILLPGWSLPGGSLSFVTPSAQARPAKVEALAEFFAAWLSPR</sequence>
<dbReference type="Proteomes" id="UP001055303">
    <property type="component" value="Unassembled WGS sequence"/>
</dbReference>
<organism evidence="3 4">
    <name type="scientific">Methylobacterium dankookense</name>
    <dbReference type="NCBI Taxonomy" id="560405"/>
    <lineage>
        <taxon>Bacteria</taxon>
        <taxon>Pseudomonadati</taxon>
        <taxon>Pseudomonadota</taxon>
        <taxon>Alphaproteobacteria</taxon>
        <taxon>Hyphomicrobiales</taxon>
        <taxon>Methylobacteriaceae</taxon>
        <taxon>Methylobacterium</taxon>
    </lineage>
</organism>
<accession>A0A564G063</accession>
<feature type="domain" description="LysR substrate-binding" evidence="1">
    <location>
        <begin position="2"/>
        <end position="56"/>
    </location>
</feature>
<evidence type="ECO:0000313" key="4">
    <source>
        <dbReference type="Proteomes" id="UP000401717"/>
    </source>
</evidence>
<protein>
    <recommendedName>
        <fullName evidence="1">LysR substrate-binding domain-containing protein</fullName>
    </recommendedName>
</protein>
<dbReference type="Gene3D" id="3.40.190.290">
    <property type="match status" value="1"/>
</dbReference>
<dbReference type="SUPFAM" id="SSF53850">
    <property type="entry name" value="Periplasmic binding protein-like II"/>
    <property type="match status" value="1"/>
</dbReference>
<reference evidence="2" key="3">
    <citation type="submission" date="2021-08" db="EMBL/GenBank/DDBJ databases">
        <authorList>
            <person name="Tani A."/>
            <person name="Ola A."/>
            <person name="Ogura Y."/>
            <person name="Katsura K."/>
            <person name="Hayashi T."/>
        </authorList>
    </citation>
    <scope>NUCLEOTIDE SEQUENCE</scope>
    <source>
        <strain evidence="2">DSM 22415</strain>
    </source>
</reference>
<keyword evidence="5" id="KW-1185">Reference proteome</keyword>
<evidence type="ECO:0000259" key="1">
    <source>
        <dbReference type="Pfam" id="PF03466"/>
    </source>
</evidence>
<dbReference type="InterPro" id="IPR005119">
    <property type="entry name" value="LysR_subst-bd"/>
</dbReference>
<name>A0A564G063_9HYPH</name>
<evidence type="ECO:0000313" key="2">
    <source>
        <dbReference type="EMBL" id="GJD54582.1"/>
    </source>
</evidence>
<dbReference type="AlphaFoldDB" id="A0A564G063"/>
<evidence type="ECO:0000313" key="3">
    <source>
        <dbReference type="EMBL" id="VUF13494.1"/>
    </source>
</evidence>
<reference evidence="2" key="2">
    <citation type="journal article" date="2021" name="Front. Microbiol.">
        <title>Comprehensive Comparative Genomics and Phenotyping of Methylobacterium Species.</title>
        <authorList>
            <person name="Alessa O."/>
            <person name="Ogura Y."/>
            <person name="Fujitani Y."/>
            <person name="Takami H."/>
            <person name="Hayashi T."/>
            <person name="Sahin N."/>
            <person name="Tani A."/>
        </authorList>
    </citation>
    <scope>NUCLEOTIDE SEQUENCE</scope>
    <source>
        <strain evidence="2">DSM 22415</strain>
    </source>
</reference>
<gene>
    <name evidence="2" type="ORF">IFDJLNFL_0456</name>
    <name evidence="3" type="ORF">MTDSW087_03197</name>
</gene>
<proteinExistence type="predicted"/>
<reference evidence="3 4" key="1">
    <citation type="submission" date="2019-06" db="EMBL/GenBank/DDBJ databases">
        <authorList>
            <person name="Rodrigo-Torres L."/>
            <person name="Arahal R. D."/>
            <person name="Lucena T."/>
        </authorList>
    </citation>
    <scope>NUCLEOTIDE SEQUENCE [LARGE SCALE GENOMIC DNA]</scope>
    <source>
        <strain evidence="3 4">SW08-7</strain>
    </source>
</reference>
<dbReference type="EMBL" id="CABFVH010000020">
    <property type="protein sequence ID" value="VUF13494.1"/>
    <property type="molecule type" value="Genomic_DNA"/>
</dbReference>
<dbReference type="Pfam" id="PF03466">
    <property type="entry name" value="LysR_substrate"/>
    <property type="match status" value="1"/>
</dbReference>
<dbReference type="Proteomes" id="UP000401717">
    <property type="component" value="Unassembled WGS sequence"/>
</dbReference>